<feature type="signal peptide" evidence="1">
    <location>
        <begin position="1"/>
        <end position="21"/>
    </location>
</feature>
<dbReference type="RefSeq" id="WP_146517296.1">
    <property type="nucleotide sequence ID" value="NZ_SJPI01000003.1"/>
</dbReference>
<name>A0A5C5WGH5_9BACT</name>
<comment type="caution">
    <text evidence="2">The sequence shown here is derived from an EMBL/GenBank/DDBJ whole genome shotgun (WGS) entry which is preliminary data.</text>
</comment>
<feature type="chain" id="PRO_5023049150" description="DUF1579 domain-containing protein" evidence="1">
    <location>
        <begin position="22"/>
        <end position="192"/>
    </location>
</feature>
<organism evidence="2 3">
    <name type="scientific">Rubripirellula amarantea</name>
    <dbReference type="NCBI Taxonomy" id="2527999"/>
    <lineage>
        <taxon>Bacteria</taxon>
        <taxon>Pseudomonadati</taxon>
        <taxon>Planctomycetota</taxon>
        <taxon>Planctomycetia</taxon>
        <taxon>Pirellulales</taxon>
        <taxon>Pirellulaceae</taxon>
        <taxon>Rubripirellula</taxon>
    </lineage>
</organism>
<evidence type="ECO:0008006" key="4">
    <source>
        <dbReference type="Google" id="ProtNLM"/>
    </source>
</evidence>
<accession>A0A5C5WGH5</accession>
<evidence type="ECO:0000256" key="1">
    <source>
        <dbReference type="SAM" id="SignalP"/>
    </source>
</evidence>
<dbReference type="OrthoDB" id="512336at2"/>
<dbReference type="Proteomes" id="UP000316598">
    <property type="component" value="Unassembled WGS sequence"/>
</dbReference>
<dbReference type="Pfam" id="PF07617">
    <property type="entry name" value="DUF1579"/>
    <property type="match status" value="1"/>
</dbReference>
<keyword evidence="3" id="KW-1185">Reference proteome</keyword>
<dbReference type="EMBL" id="SJPI01000003">
    <property type="protein sequence ID" value="TWT49760.1"/>
    <property type="molecule type" value="Genomic_DNA"/>
</dbReference>
<sequence precursor="true">MIKNFLSVAMLALLCISLSQAQEPDFPNPEPQHQWLKQFVGQWTSSSRTIASGEQPAMQCTGTMDSRMLGEFWIVNEISGDMDGTKFNAILTIGFDSDRKRYVGTWIDSMMNYMWHYEGDVEASGKKLVLIAEGPNVMAEGKTTKFRDSYEFNTPDTLTSTSEVMDDDGNWVTFMKGTVTRRSNGDSGDAGK</sequence>
<keyword evidence="1" id="KW-0732">Signal</keyword>
<reference evidence="2 3" key="1">
    <citation type="submission" date="2019-02" db="EMBL/GenBank/DDBJ databases">
        <title>Deep-cultivation of Planctomycetes and their phenomic and genomic characterization uncovers novel biology.</title>
        <authorList>
            <person name="Wiegand S."/>
            <person name="Jogler M."/>
            <person name="Boedeker C."/>
            <person name="Pinto D."/>
            <person name="Vollmers J."/>
            <person name="Rivas-Marin E."/>
            <person name="Kohn T."/>
            <person name="Peeters S.H."/>
            <person name="Heuer A."/>
            <person name="Rast P."/>
            <person name="Oberbeckmann S."/>
            <person name="Bunk B."/>
            <person name="Jeske O."/>
            <person name="Meyerdierks A."/>
            <person name="Storesund J.E."/>
            <person name="Kallscheuer N."/>
            <person name="Luecker S."/>
            <person name="Lage O.M."/>
            <person name="Pohl T."/>
            <person name="Merkel B.J."/>
            <person name="Hornburger P."/>
            <person name="Mueller R.-W."/>
            <person name="Bruemmer F."/>
            <person name="Labrenz M."/>
            <person name="Spormann A.M."/>
            <person name="Op Den Camp H."/>
            <person name="Overmann J."/>
            <person name="Amann R."/>
            <person name="Jetten M.S.M."/>
            <person name="Mascher T."/>
            <person name="Medema M.H."/>
            <person name="Devos D.P."/>
            <person name="Kaster A.-K."/>
            <person name="Ovreas L."/>
            <person name="Rohde M."/>
            <person name="Galperin M.Y."/>
            <person name="Jogler C."/>
        </authorList>
    </citation>
    <scope>NUCLEOTIDE SEQUENCE [LARGE SCALE GENOMIC DNA]</scope>
    <source>
        <strain evidence="2 3">Pla22</strain>
    </source>
</reference>
<dbReference type="InterPro" id="IPR011473">
    <property type="entry name" value="DUF1579"/>
</dbReference>
<protein>
    <recommendedName>
        <fullName evidence="4">DUF1579 domain-containing protein</fullName>
    </recommendedName>
</protein>
<evidence type="ECO:0000313" key="2">
    <source>
        <dbReference type="EMBL" id="TWT49760.1"/>
    </source>
</evidence>
<gene>
    <name evidence="2" type="ORF">Pla22_49620</name>
</gene>
<proteinExistence type="predicted"/>
<dbReference type="AlphaFoldDB" id="A0A5C5WGH5"/>
<evidence type="ECO:0000313" key="3">
    <source>
        <dbReference type="Proteomes" id="UP000316598"/>
    </source>
</evidence>